<dbReference type="AlphaFoldDB" id="A0AAD4R9L0"/>
<accession>A0AAD4R9L0</accession>
<evidence type="ECO:0000313" key="1">
    <source>
        <dbReference type="EMBL" id="KAI1719096.1"/>
    </source>
</evidence>
<dbReference type="EMBL" id="JAKKPZ010000007">
    <property type="protein sequence ID" value="KAI1719096.1"/>
    <property type="molecule type" value="Genomic_DNA"/>
</dbReference>
<sequence length="280" mass="32376">MQPILINRILFDALASFSRKELFYLSLICRKFHSIVVEGFLQAPYFVFRYILRYSCNTNKWVWKRLGQLRGIDVPNALIAELSTVKFLRSSRCEFDALSLTSANEILPHIFHLWEGQKLYIRCSDYTPDIELARLLSKSLHLSMWCLFRENTDSFLRETLLGNCNVVTLSGISDNSTFQIPVAVVTDFLFRPVSNDSDGNGRLIKIHTFGLRPTLENREELFEAVKQRFVSETRPHDFTFQWNGAGDTNISKIRNAHTNQQLLLTGNETSYAFSFRTIDN</sequence>
<reference evidence="1" key="1">
    <citation type="submission" date="2022-01" db="EMBL/GenBank/DDBJ databases">
        <title>Genome Sequence Resource for Two Populations of Ditylenchus destructor, the Migratory Endoparasitic Phytonematode.</title>
        <authorList>
            <person name="Zhang H."/>
            <person name="Lin R."/>
            <person name="Xie B."/>
        </authorList>
    </citation>
    <scope>NUCLEOTIDE SEQUENCE</scope>
    <source>
        <strain evidence="1">BazhouSP</strain>
    </source>
</reference>
<proteinExistence type="predicted"/>
<organism evidence="1 2">
    <name type="scientific">Ditylenchus destructor</name>
    <dbReference type="NCBI Taxonomy" id="166010"/>
    <lineage>
        <taxon>Eukaryota</taxon>
        <taxon>Metazoa</taxon>
        <taxon>Ecdysozoa</taxon>
        <taxon>Nematoda</taxon>
        <taxon>Chromadorea</taxon>
        <taxon>Rhabditida</taxon>
        <taxon>Tylenchina</taxon>
        <taxon>Tylenchomorpha</taxon>
        <taxon>Sphaerularioidea</taxon>
        <taxon>Anguinidae</taxon>
        <taxon>Anguininae</taxon>
        <taxon>Ditylenchus</taxon>
    </lineage>
</organism>
<evidence type="ECO:0008006" key="3">
    <source>
        <dbReference type="Google" id="ProtNLM"/>
    </source>
</evidence>
<comment type="caution">
    <text evidence="1">The sequence shown here is derived from an EMBL/GenBank/DDBJ whole genome shotgun (WGS) entry which is preliminary data.</text>
</comment>
<evidence type="ECO:0000313" key="2">
    <source>
        <dbReference type="Proteomes" id="UP001201812"/>
    </source>
</evidence>
<gene>
    <name evidence="1" type="ORF">DdX_06221</name>
</gene>
<name>A0AAD4R9L0_9BILA</name>
<dbReference type="Proteomes" id="UP001201812">
    <property type="component" value="Unassembled WGS sequence"/>
</dbReference>
<protein>
    <recommendedName>
        <fullName evidence="3">F-box domain-containing protein</fullName>
    </recommendedName>
</protein>
<keyword evidence="2" id="KW-1185">Reference proteome</keyword>